<protein>
    <submittedName>
        <fullName evidence="1">Uncharacterized protein</fullName>
    </submittedName>
</protein>
<dbReference type="Proteomes" id="UP000245626">
    <property type="component" value="Unassembled WGS sequence"/>
</dbReference>
<proteinExistence type="predicted"/>
<gene>
    <name evidence="1" type="ORF">IE53DRAFT_363374</name>
</gene>
<keyword evidence="2" id="KW-1185">Reference proteome</keyword>
<evidence type="ECO:0000313" key="1">
    <source>
        <dbReference type="EMBL" id="PWN49134.1"/>
    </source>
</evidence>
<sequence>MSESSPPDSCARSRTKNAQAQADLRARRKQYTKTLEDTVTSLESCVRQLRHHNAQLVERLERVERRGDKREEEEEEDDLGALVDRLTVENSNLHQMLADAGLAAAAASKMARVGRTKQVEKEAETVLGEAVKRAWPHGRTEEVVVDRPDSSPAVSVSSAAAKEGTTTTPPGPTHRSKRSRAQEPEASETTVVSPSDKEVVEGEGGRTTSVPDAKPTSPARTQDAPASWSFNDLVEDGGSKKSKRSKRGSFEFDTDLSFLQPCNLGSTTTTTTSLAPTTDSFGMDGTRRERKRRTLSIEASLRSGNPGAASTPELVEWKVERLHLFVFLFIFLFVLLLLLLPSTTDLDGGGGDVKRLW</sequence>
<organism evidence="1 2">
    <name type="scientific">Violaceomyces palustris</name>
    <dbReference type="NCBI Taxonomy" id="1673888"/>
    <lineage>
        <taxon>Eukaryota</taxon>
        <taxon>Fungi</taxon>
        <taxon>Dikarya</taxon>
        <taxon>Basidiomycota</taxon>
        <taxon>Ustilaginomycotina</taxon>
        <taxon>Ustilaginomycetes</taxon>
        <taxon>Violaceomycetales</taxon>
        <taxon>Violaceomycetaceae</taxon>
        <taxon>Violaceomyces</taxon>
    </lineage>
</organism>
<evidence type="ECO:0000313" key="2">
    <source>
        <dbReference type="Proteomes" id="UP000245626"/>
    </source>
</evidence>
<dbReference type="EMBL" id="KZ820092">
    <property type="protein sequence ID" value="PWN49134.1"/>
    <property type="molecule type" value="Genomic_DNA"/>
</dbReference>
<accession>A0ACD0NTR7</accession>
<reference evidence="1 2" key="1">
    <citation type="journal article" date="2018" name="Mol. Biol. Evol.">
        <title>Broad Genomic Sampling Reveals a Smut Pathogenic Ancestry of the Fungal Clade Ustilaginomycotina.</title>
        <authorList>
            <person name="Kijpornyongpan T."/>
            <person name="Mondo S.J."/>
            <person name="Barry K."/>
            <person name="Sandor L."/>
            <person name="Lee J."/>
            <person name="Lipzen A."/>
            <person name="Pangilinan J."/>
            <person name="LaButti K."/>
            <person name="Hainaut M."/>
            <person name="Henrissat B."/>
            <person name="Grigoriev I.V."/>
            <person name="Spatafora J.W."/>
            <person name="Aime M.C."/>
        </authorList>
    </citation>
    <scope>NUCLEOTIDE SEQUENCE [LARGE SCALE GENOMIC DNA]</scope>
    <source>
        <strain evidence="1 2">SA 807</strain>
    </source>
</reference>
<name>A0ACD0NTR7_9BASI</name>